<dbReference type="EMBL" id="FOHV01000020">
    <property type="protein sequence ID" value="SET36793.1"/>
    <property type="molecule type" value="Genomic_DNA"/>
</dbReference>
<dbReference type="SUPFAM" id="SSF56281">
    <property type="entry name" value="Metallo-hydrolase/oxidoreductase"/>
    <property type="match status" value="1"/>
</dbReference>
<dbReference type="GO" id="GO:0016787">
    <property type="term" value="F:hydrolase activity"/>
    <property type="evidence" value="ECO:0007669"/>
    <property type="project" value="UniProtKB-KW"/>
</dbReference>
<dbReference type="CDD" id="cd07720">
    <property type="entry name" value="OPHC2-like_MBL-fold"/>
    <property type="match status" value="1"/>
</dbReference>
<dbReference type="Proteomes" id="UP000242642">
    <property type="component" value="Unassembled WGS sequence"/>
</dbReference>
<keyword evidence="8" id="KW-1185">Reference proteome</keyword>
<feature type="chain" id="PRO_5017221223" evidence="5">
    <location>
        <begin position="26"/>
        <end position="307"/>
    </location>
</feature>
<keyword evidence="3" id="KW-0378">Hydrolase</keyword>
<dbReference type="PANTHER" id="PTHR42978:SF6">
    <property type="entry name" value="QUORUM-QUENCHING LACTONASE YTNP-RELATED"/>
    <property type="match status" value="1"/>
</dbReference>
<sequence length="307" mass="33925">MIKQRKLLGTLLASSIIISSFTANAEENVSTYQFVDNTNKMISIEDGKTDLKLSFFENTPENVVTEIKAVTNKNDPLLSTSINTFLIQASDKVILIDAGAGSCMADNAGKTVKTLSDLGITPESVTDVLLTHAHPDHICGLMKVDAENNFTIPTYPNAVIHISEEEYQYWTQKDNGESAKSILDAYNKTNPNLIARFKAGDTILEQFKTIAAYGHTVGHIAYLWTPSAGNEWLFWGDVMHNNAMQFAYPNITLKFDSNADLAKQTRLKIMEDAALNKWSVAGSHLPYPGVGKITKEADNSFKWNVLN</sequence>
<dbReference type="RefSeq" id="WP_093320851.1">
    <property type="nucleotide sequence ID" value="NZ_FOHV01000020.1"/>
</dbReference>
<evidence type="ECO:0000313" key="8">
    <source>
        <dbReference type="Proteomes" id="UP000242642"/>
    </source>
</evidence>
<feature type="signal peptide" evidence="5">
    <location>
        <begin position="1"/>
        <end position="25"/>
    </location>
</feature>
<evidence type="ECO:0000256" key="3">
    <source>
        <dbReference type="ARBA" id="ARBA00022801"/>
    </source>
</evidence>
<gene>
    <name evidence="7" type="ORF">SAMN02583745_02153</name>
</gene>
<keyword evidence="2" id="KW-0479">Metal-binding</keyword>
<comment type="similarity">
    <text evidence="1">Belongs to the metallo-beta-lactamase superfamily.</text>
</comment>
<organism evidence="7 8">
    <name type="scientific">Thorsellia anophelis DSM 18579</name>
    <dbReference type="NCBI Taxonomy" id="1123402"/>
    <lineage>
        <taxon>Bacteria</taxon>
        <taxon>Pseudomonadati</taxon>
        <taxon>Pseudomonadota</taxon>
        <taxon>Gammaproteobacteria</taxon>
        <taxon>Enterobacterales</taxon>
        <taxon>Thorselliaceae</taxon>
        <taxon>Thorsellia</taxon>
    </lineage>
</organism>
<proteinExistence type="inferred from homology"/>
<dbReference type="OrthoDB" id="5443440at2"/>
<name>A0A1I0DXN6_9GAMM</name>
<keyword evidence="4" id="KW-0862">Zinc</keyword>
<evidence type="ECO:0000256" key="5">
    <source>
        <dbReference type="SAM" id="SignalP"/>
    </source>
</evidence>
<accession>A0A1I0DXN6</accession>
<evidence type="ECO:0000256" key="1">
    <source>
        <dbReference type="ARBA" id="ARBA00007749"/>
    </source>
</evidence>
<protein>
    <submittedName>
        <fullName evidence="7">Glyoxylase, beta-lactamase superfamily II</fullName>
    </submittedName>
</protein>
<evidence type="ECO:0000313" key="7">
    <source>
        <dbReference type="EMBL" id="SET36793.1"/>
    </source>
</evidence>
<feature type="domain" description="Metallo-beta-lactamase" evidence="6">
    <location>
        <begin position="81"/>
        <end position="284"/>
    </location>
</feature>
<evidence type="ECO:0000256" key="2">
    <source>
        <dbReference type="ARBA" id="ARBA00022723"/>
    </source>
</evidence>
<keyword evidence="5" id="KW-0732">Signal</keyword>
<dbReference type="Gene3D" id="3.60.15.10">
    <property type="entry name" value="Ribonuclease Z/Hydroxyacylglutathione hydrolase-like"/>
    <property type="match status" value="1"/>
</dbReference>
<dbReference type="InterPro" id="IPR001279">
    <property type="entry name" value="Metallo-B-lactamas"/>
</dbReference>
<dbReference type="STRING" id="1123402.SAMN02583745_02153"/>
<reference evidence="8" key="1">
    <citation type="submission" date="2016-10" db="EMBL/GenBank/DDBJ databases">
        <authorList>
            <person name="Varghese N."/>
            <person name="Submissions S."/>
        </authorList>
    </citation>
    <scope>NUCLEOTIDE SEQUENCE [LARGE SCALE GENOMIC DNA]</scope>
    <source>
        <strain evidence="8">DSM 18579</strain>
    </source>
</reference>
<dbReference type="PANTHER" id="PTHR42978">
    <property type="entry name" value="QUORUM-QUENCHING LACTONASE YTNP-RELATED-RELATED"/>
    <property type="match status" value="1"/>
</dbReference>
<dbReference type="Pfam" id="PF00753">
    <property type="entry name" value="Lactamase_B"/>
    <property type="match status" value="1"/>
</dbReference>
<evidence type="ECO:0000259" key="6">
    <source>
        <dbReference type="SMART" id="SM00849"/>
    </source>
</evidence>
<dbReference type="InterPro" id="IPR051013">
    <property type="entry name" value="MBL_superfamily_lactonases"/>
</dbReference>
<dbReference type="GO" id="GO:0046872">
    <property type="term" value="F:metal ion binding"/>
    <property type="evidence" value="ECO:0007669"/>
    <property type="project" value="UniProtKB-KW"/>
</dbReference>
<evidence type="ECO:0000256" key="4">
    <source>
        <dbReference type="ARBA" id="ARBA00022833"/>
    </source>
</evidence>
<dbReference type="SMART" id="SM00849">
    <property type="entry name" value="Lactamase_B"/>
    <property type="match status" value="1"/>
</dbReference>
<dbReference type="InterPro" id="IPR036866">
    <property type="entry name" value="RibonucZ/Hydroxyglut_hydro"/>
</dbReference>
<dbReference type="AlphaFoldDB" id="A0A1I0DXN6"/>